<dbReference type="InterPro" id="IPR002559">
    <property type="entry name" value="Transposase_11"/>
</dbReference>
<dbReference type="GO" id="GO:0006313">
    <property type="term" value="P:DNA transposition"/>
    <property type="evidence" value="ECO:0007669"/>
    <property type="project" value="InterPro"/>
</dbReference>
<organism evidence="2">
    <name type="scientific">termite gut metagenome</name>
    <dbReference type="NCBI Taxonomy" id="433724"/>
    <lineage>
        <taxon>unclassified sequences</taxon>
        <taxon>metagenomes</taxon>
        <taxon>organismal metagenomes</taxon>
    </lineage>
</organism>
<evidence type="ECO:0000259" key="1">
    <source>
        <dbReference type="Pfam" id="PF01609"/>
    </source>
</evidence>
<comment type="caution">
    <text evidence="2">The sequence shown here is derived from an EMBL/GenBank/DDBJ whole genome shotgun (WGS) entry which is preliminary data.</text>
</comment>
<proteinExistence type="predicted"/>
<dbReference type="GO" id="GO:0004803">
    <property type="term" value="F:transposase activity"/>
    <property type="evidence" value="ECO:0007669"/>
    <property type="project" value="InterPro"/>
</dbReference>
<sequence>NRCSKASVSSGFSFIYLILRQICGLYATVPYKCDIILFLLLIKNSSIMELALTDATRNDITDAKESLENISPRDLLIRDLGYCSLTTIGGIKHREGFFVFRLMPSLTVFDFKGEEVDFKKICKKMKKYAIPHWEMIVFIGNKERIMTRLWISLACEKAYK</sequence>
<reference evidence="2" key="1">
    <citation type="submission" date="2019-03" db="EMBL/GenBank/DDBJ databases">
        <title>Single cell metagenomics reveals metabolic interactions within the superorganism composed of flagellate Streblomastix strix and complex community of Bacteroidetes bacteria on its surface.</title>
        <authorList>
            <person name="Treitli S.C."/>
            <person name="Kolisko M."/>
            <person name="Husnik F."/>
            <person name="Keeling P."/>
            <person name="Hampl V."/>
        </authorList>
    </citation>
    <scope>NUCLEOTIDE SEQUENCE</scope>
    <source>
        <strain evidence="2">STM</strain>
    </source>
</reference>
<dbReference type="Pfam" id="PF01609">
    <property type="entry name" value="DDE_Tnp_1"/>
    <property type="match status" value="1"/>
</dbReference>
<protein>
    <recommendedName>
        <fullName evidence="1">Transposase IS4-like domain-containing protein</fullName>
    </recommendedName>
</protein>
<evidence type="ECO:0000313" key="2">
    <source>
        <dbReference type="EMBL" id="KAA6307582.1"/>
    </source>
</evidence>
<accession>A0A5J4PE31</accession>
<name>A0A5J4PE31_9ZZZZ</name>
<feature type="non-terminal residue" evidence="2">
    <location>
        <position position="1"/>
    </location>
</feature>
<dbReference type="EMBL" id="SNRY01009067">
    <property type="protein sequence ID" value="KAA6307582.1"/>
    <property type="molecule type" value="Genomic_DNA"/>
</dbReference>
<dbReference type="AlphaFoldDB" id="A0A5J4PE31"/>
<feature type="domain" description="Transposase IS4-like" evidence="1">
    <location>
        <begin position="45"/>
        <end position="104"/>
    </location>
</feature>
<gene>
    <name evidence="2" type="ORF">EZS27_040746</name>
</gene>
<dbReference type="GO" id="GO:0003677">
    <property type="term" value="F:DNA binding"/>
    <property type="evidence" value="ECO:0007669"/>
    <property type="project" value="InterPro"/>
</dbReference>